<dbReference type="GeneID" id="92367251"/>
<evidence type="ECO:0000313" key="2">
    <source>
        <dbReference type="EMBL" id="OII75637.1"/>
    </source>
</evidence>
<keyword evidence="3" id="KW-1185">Reference proteome</keyword>
<proteinExistence type="predicted"/>
<evidence type="ECO:0000256" key="1">
    <source>
        <dbReference type="SAM" id="Phobius"/>
    </source>
</evidence>
<keyword evidence="1" id="KW-0812">Transmembrane</keyword>
<dbReference type="AlphaFoldDB" id="A0A1J4MRX7"/>
<comment type="caution">
    <text evidence="2">The sequence shown here is derived from an EMBL/GenBank/DDBJ whole genome shotgun (WGS) entry which is preliminary data.</text>
</comment>
<reference evidence="2 3" key="1">
    <citation type="submission" date="2016-10" db="EMBL/GenBank/DDBJ databases">
        <title>Reductive evolution of mitochondrial metabolism and differential evolution of invasion-related proteins in Cryptosporidium.</title>
        <authorList>
            <person name="Liu S."/>
            <person name="Roellig D.M."/>
            <person name="Guo Y."/>
            <person name="Li N."/>
            <person name="Frace M.A."/>
            <person name="Tang K."/>
            <person name="Zhang L."/>
            <person name="Feng Y."/>
            <person name="Xiao L."/>
        </authorList>
    </citation>
    <scope>NUCLEOTIDE SEQUENCE [LARGE SCALE GENOMIC DNA]</scope>
    <source>
        <strain evidence="2">30847</strain>
    </source>
</reference>
<evidence type="ECO:0000313" key="3">
    <source>
        <dbReference type="Proteomes" id="UP000186804"/>
    </source>
</evidence>
<feature type="transmembrane region" description="Helical" evidence="1">
    <location>
        <begin position="139"/>
        <end position="158"/>
    </location>
</feature>
<dbReference type="RefSeq" id="XP_067067483.1">
    <property type="nucleotide sequence ID" value="XM_067213293.1"/>
</dbReference>
<accession>A0A1J4MRX7</accession>
<gene>
    <name evidence="2" type="ORF">cand_030670</name>
</gene>
<evidence type="ECO:0008006" key="4">
    <source>
        <dbReference type="Google" id="ProtNLM"/>
    </source>
</evidence>
<feature type="transmembrane region" description="Helical" evidence="1">
    <location>
        <begin position="96"/>
        <end position="119"/>
    </location>
</feature>
<dbReference type="EMBL" id="LRBS01000086">
    <property type="protein sequence ID" value="OII75637.1"/>
    <property type="molecule type" value="Genomic_DNA"/>
</dbReference>
<keyword evidence="1" id="KW-0472">Membrane</keyword>
<protein>
    <recommendedName>
        <fullName evidence="4">Transmembrane protein</fullName>
    </recommendedName>
</protein>
<organism evidence="2 3">
    <name type="scientific">Cryptosporidium andersoni</name>
    <dbReference type="NCBI Taxonomy" id="117008"/>
    <lineage>
        <taxon>Eukaryota</taxon>
        <taxon>Sar</taxon>
        <taxon>Alveolata</taxon>
        <taxon>Apicomplexa</taxon>
        <taxon>Conoidasida</taxon>
        <taxon>Coccidia</taxon>
        <taxon>Eucoccidiorida</taxon>
        <taxon>Eimeriorina</taxon>
        <taxon>Cryptosporidiidae</taxon>
        <taxon>Cryptosporidium</taxon>
    </lineage>
</organism>
<dbReference type="PROSITE" id="PS51257">
    <property type="entry name" value="PROKAR_LIPOPROTEIN"/>
    <property type="match status" value="1"/>
</dbReference>
<dbReference type="VEuPathDB" id="CryptoDB:cand_030670"/>
<sequence length="211" mass="23527">MSPIRHRIRRSQLDIDAPFLFFQNSLTLGSCTDSSIPTQLLFPDSTIALGFHPSADSVCPGLIDSDIDSSGGGHLEKPTVIISSESSELEIIRRDFLLWGSLYSISLVIVLVSIILLIVNPNLSSLYNTLIHNAIQAKGIFYISCFLLSICPLLAVIYRIPLLMMLYKATFPSSLLILCIFFLNHYIDLMFLIPLMLARISIAKIQYDMVS</sequence>
<name>A0A1J4MRX7_9CRYT</name>
<dbReference type="Proteomes" id="UP000186804">
    <property type="component" value="Unassembled WGS sequence"/>
</dbReference>
<keyword evidence="1" id="KW-1133">Transmembrane helix</keyword>
<dbReference type="OrthoDB" id="343002at2759"/>